<gene>
    <name evidence="3" type="ORF">EV189_0444</name>
</gene>
<dbReference type="Gene3D" id="1.10.10.10">
    <property type="entry name" value="Winged helix-like DNA-binding domain superfamily/Winged helix DNA-binding domain"/>
    <property type="match status" value="1"/>
</dbReference>
<dbReference type="EMBL" id="SGXD01000001">
    <property type="protein sequence ID" value="RZS91210.1"/>
    <property type="molecule type" value="Genomic_DNA"/>
</dbReference>
<feature type="compositionally biased region" description="Low complexity" evidence="1">
    <location>
        <begin position="426"/>
        <end position="435"/>
    </location>
</feature>
<sequence>MSAPDARAAAPELLARTAMTVDLVALEQRVERLRARILPDSEALDLALAELEVCADELRVVAERYASPLPAGGDGLLAAVEAVPVPTLVTDAGGLVLAGSRTAAQLLRVHWPLPAEPVLVHVDLPSRSAARAVLREAASGTEVRELPLRVLPRGPAPEDVRAVLQRVPGRVLVLWSLVPQVRGEGAATEVHGAATLAELSRGLGSGSQGLEQRVVAAASEVLPGASSCGLVALGGAVPQVLAASDERAACLDAAQLVDGPVWTAWQAQREVHGAQEELGGLWPAWSPVAREEGVTTVLAVPLPGAYGSSTPVAVLTAYARDPAVMWPRLLPGLLADTAAGLLATVQRERAAVTRSAQLTEALTSRAVIDQAKGIVMAQRRCTADQAFAVLVQVSQARNVRLRVVAERLVAATTAPPVAPGQPLPAGVVRGPGPPR</sequence>
<reference evidence="3 4" key="1">
    <citation type="submission" date="2019-02" db="EMBL/GenBank/DDBJ databases">
        <title>Genomic Encyclopedia of Type Strains, Phase IV (KMG-IV): sequencing the most valuable type-strain genomes for metagenomic binning, comparative biology and taxonomic classification.</title>
        <authorList>
            <person name="Goeker M."/>
        </authorList>
    </citation>
    <scope>NUCLEOTIDE SEQUENCE [LARGE SCALE GENOMIC DNA]</scope>
    <source>
        <strain evidence="3 4">DSM 45622</strain>
    </source>
</reference>
<feature type="region of interest" description="Disordered" evidence="1">
    <location>
        <begin position="415"/>
        <end position="435"/>
    </location>
</feature>
<dbReference type="InterPro" id="IPR005561">
    <property type="entry name" value="ANTAR"/>
</dbReference>
<protein>
    <submittedName>
        <fullName evidence="3">ANTAR domain-containing protein</fullName>
    </submittedName>
</protein>
<dbReference type="SMART" id="SM01012">
    <property type="entry name" value="ANTAR"/>
    <property type="match status" value="1"/>
</dbReference>
<dbReference type="PROSITE" id="PS50921">
    <property type="entry name" value="ANTAR"/>
    <property type="match status" value="1"/>
</dbReference>
<dbReference type="Pfam" id="PF03861">
    <property type="entry name" value="ANTAR"/>
    <property type="match status" value="1"/>
</dbReference>
<feature type="domain" description="ANTAR" evidence="2">
    <location>
        <begin position="348"/>
        <end position="409"/>
    </location>
</feature>
<dbReference type="Proteomes" id="UP000293638">
    <property type="component" value="Unassembled WGS sequence"/>
</dbReference>
<name>A0A4Q7NW30_9ACTN</name>
<organism evidence="3 4">
    <name type="scientific">Motilibacter rhizosphaerae</name>
    <dbReference type="NCBI Taxonomy" id="598652"/>
    <lineage>
        <taxon>Bacteria</taxon>
        <taxon>Bacillati</taxon>
        <taxon>Actinomycetota</taxon>
        <taxon>Actinomycetes</taxon>
        <taxon>Motilibacterales</taxon>
        <taxon>Motilibacteraceae</taxon>
        <taxon>Motilibacter</taxon>
    </lineage>
</organism>
<evidence type="ECO:0000256" key="1">
    <source>
        <dbReference type="SAM" id="MobiDB-lite"/>
    </source>
</evidence>
<dbReference type="AlphaFoldDB" id="A0A4Q7NW30"/>
<evidence type="ECO:0000313" key="4">
    <source>
        <dbReference type="Proteomes" id="UP000293638"/>
    </source>
</evidence>
<dbReference type="InterPro" id="IPR011006">
    <property type="entry name" value="CheY-like_superfamily"/>
</dbReference>
<dbReference type="InterPro" id="IPR036388">
    <property type="entry name" value="WH-like_DNA-bd_sf"/>
</dbReference>
<evidence type="ECO:0000259" key="2">
    <source>
        <dbReference type="PROSITE" id="PS50921"/>
    </source>
</evidence>
<proteinExistence type="predicted"/>
<dbReference type="GO" id="GO:0003723">
    <property type="term" value="F:RNA binding"/>
    <property type="evidence" value="ECO:0007669"/>
    <property type="project" value="InterPro"/>
</dbReference>
<accession>A0A4Q7NW30</accession>
<comment type="caution">
    <text evidence="3">The sequence shown here is derived from an EMBL/GenBank/DDBJ whole genome shotgun (WGS) entry which is preliminary data.</text>
</comment>
<keyword evidence="4" id="KW-1185">Reference proteome</keyword>
<evidence type="ECO:0000313" key="3">
    <source>
        <dbReference type="EMBL" id="RZS91210.1"/>
    </source>
</evidence>
<dbReference type="SUPFAM" id="SSF52172">
    <property type="entry name" value="CheY-like"/>
    <property type="match status" value="1"/>
</dbReference>
<dbReference type="RefSeq" id="WP_231115987.1">
    <property type="nucleotide sequence ID" value="NZ_SGXD01000001.1"/>
</dbReference>